<dbReference type="KEGG" id="gaz:Pan241w_11230"/>
<dbReference type="EMBL" id="CP036269">
    <property type="protein sequence ID" value="QDT41064.1"/>
    <property type="molecule type" value="Genomic_DNA"/>
</dbReference>
<sequence length="100" mass="11364">MKKVVTEEVNLWKVSTNTHGGLRFKMVDEDGKLIDEERAIELYADQISTDNREFSAEQVMALPGFKVKQIRDTTRCLREDESEEVQEPLAPESSGDSSTE</sequence>
<gene>
    <name evidence="2" type="ORF">Pan241w_11230</name>
</gene>
<proteinExistence type="predicted"/>
<name>A0A517RB47_9PLAN</name>
<evidence type="ECO:0000256" key="1">
    <source>
        <dbReference type="SAM" id="MobiDB-lite"/>
    </source>
</evidence>
<accession>A0A517RB47</accession>
<organism evidence="2 3">
    <name type="scientific">Gimesia alba</name>
    <dbReference type="NCBI Taxonomy" id="2527973"/>
    <lineage>
        <taxon>Bacteria</taxon>
        <taxon>Pseudomonadati</taxon>
        <taxon>Planctomycetota</taxon>
        <taxon>Planctomycetia</taxon>
        <taxon>Planctomycetales</taxon>
        <taxon>Planctomycetaceae</taxon>
        <taxon>Gimesia</taxon>
    </lineage>
</organism>
<evidence type="ECO:0000313" key="3">
    <source>
        <dbReference type="Proteomes" id="UP000317171"/>
    </source>
</evidence>
<dbReference type="Proteomes" id="UP000317171">
    <property type="component" value="Chromosome"/>
</dbReference>
<dbReference type="RefSeq" id="WP_145212051.1">
    <property type="nucleotide sequence ID" value="NZ_CP036269.1"/>
</dbReference>
<feature type="region of interest" description="Disordered" evidence="1">
    <location>
        <begin position="77"/>
        <end position="100"/>
    </location>
</feature>
<keyword evidence="3" id="KW-1185">Reference proteome</keyword>
<protein>
    <submittedName>
        <fullName evidence="2">Uncharacterized protein</fullName>
    </submittedName>
</protein>
<dbReference type="AlphaFoldDB" id="A0A517RB47"/>
<evidence type="ECO:0000313" key="2">
    <source>
        <dbReference type="EMBL" id="QDT41064.1"/>
    </source>
</evidence>
<reference evidence="2 3" key="1">
    <citation type="submission" date="2019-02" db="EMBL/GenBank/DDBJ databases">
        <title>Deep-cultivation of Planctomycetes and their phenomic and genomic characterization uncovers novel biology.</title>
        <authorList>
            <person name="Wiegand S."/>
            <person name="Jogler M."/>
            <person name="Boedeker C."/>
            <person name="Pinto D."/>
            <person name="Vollmers J."/>
            <person name="Rivas-Marin E."/>
            <person name="Kohn T."/>
            <person name="Peeters S.H."/>
            <person name="Heuer A."/>
            <person name="Rast P."/>
            <person name="Oberbeckmann S."/>
            <person name="Bunk B."/>
            <person name="Jeske O."/>
            <person name="Meyerdierks A."/>
            <person name="Storesund J.E."/>
            <person name="Kallscheuer N."/>
            <person name="Luecker S."/>
            <person name="Lage O.M."/>
            <person name="Pohl T."/>
            <person name="Merkel B.J."/>
            <person name="Hornburger P."/>
            <person name="Mueller R.-W."/>
            <person name="Bruemmer F."/>
            <person name="Labrenz M."/>
            <person name="Spormann A.M."/>
            <person name="Op den Camp H."/>
            <person name="Overmann J."/>
            <person name="Amann R."/>
            <person name="Jetten M.S.M."/>
            <person name="Mascher T."/>
            <person name="Medema M.H."/>
            <person name="Devos D.P."/>
            <person name="Kaster A.-K."/>
            <person name="Ovreas L."/>
            <person name="Rohde M."/>
            <person name="Galperin M.Y."/>
            <person name="Jogler C."/>
        </authorList>
    </citation>
    <scope>NUCLEOTIDE SEQUENCE [LARGE SCALE GENOMIC DNA]</scope>
    <source>
        <strain evidence="2 3">Pan241w</strain>
    </source>
</reference>